<accession>A0A538SQR4</accession>
<evidence type="ECO:0000256" key="1">
    <source>
        <dbReference type="ARBA" id="ARBA00022729"/>
    </source>
</evidence>
<dbReference type="InterPro" id="IPR025965">
    <property type="entry name" value="FlgD/Vpr_Ig-like"/>
</dbReference>
<comment type="caution">
    <text evidence="3">The sequence shown here is derived from an EMBL/GenBank/DDBJ whole genome shotgun (WGS) entry which is preliminary data.</text>
</comment>
<keyword evidence="1" id="KW-0732">Signal</keyword>
<dbReference type="Gene3D" id="2.60.40.4070">
    <property type="match status" value="1"/>
</dbReference>
<feature type="non-terminal residue" evidence="3">
    <location>
        <position position="1"/>
    </location>
</feature>
<evidence type="ECO:0000313" key="3">
    <source>
        <dbReference type="EMBL" id="TMQ53719.1"/>
    </source>
</evidence>
<dbReference type="AlphaFoldDB" id="A0A538SQR4"/>
<dbReference type="Pfam" id="PF13517">
    <property type="entry name" value="FG-GAP_3"/>
    <property type="match status" value="1"/>
</dbReference>
<name>A0A538SQR4_UNCEI</name>
<protein>
    <recommendedName>
        <fullName evidence="2">FlgD/Vpr Ig-like domain-containing protein</fullName>
    </recommendedName>
</protein>
<proteinExistence type="predicted"/>
<dbReference type="InterPro" id="IPR013517">
    <property type="entry name" value="FG-GAP"/>
</dbReference>
<feature type="domain" description="FlgD/Vpr Ig-like" evidence="2">
    <location>
        <begin position="195"/>
        <end position="258"/>
    </location>
</feature>
<dbReference type="Pfam" id="PF13860">
    <property type="entry name" value="FlgD_ig"/>
    <property type="match status" value="1"/>
</dbReference>
<dbReference type="PANTHER" id="PTHR46580">
    <property type="entry name" value="SENSOR KINASE-RELATED"/>
    <property type="match status" value="1"/>
</dbReference>
<dbReference type="InterPro" id="IPR028994">
    <property type="entry name" value="Integrin_alpha_N"/>
</dbReference>
<dbReference type="Gene3D" id="2.30.30.100">
    <property type="match status" value="1"/>
</dbReference>
<dbReference type="EMBL" id="VBOS01000292">
    <property type="protein sequence ID" value="TMQ53719.1"/>
    <property type="molecule type" value="Genomic_DNA"/>
</dbReference>
<evidence type="ECO:0000313" key="4">
    <source>
        <dbReference type="Proteomes" id="UP000317716"/>
    </source>
</evidence>
<evidence type="ECO:0000259" key="2">
    <source>
        <dbReference type="Pfam" id="PF13860"/>
    </source>
</evidence>
<sequence length="274" mass="29058">VADVNRDGSLDLVTANSTSQGLSVLLGRGDGTFLATNEEYLGFSSPQWVVAGDFDGDRFPDLAVVDFNSGLRVLMNESGVGCGVTATLVQRFAAGRVGGAVRVTWEVAEGATASAIWVERAEGPSGQAWTQPVMERSIEGRAVVEMDRSALPDRAYRYRLVARDGGILTVLDPGVLVEAQARLAFGLAGVGPSPGSGPLRIAFTLAHNAPIQIDVFDLLGRRVVTLARGPWSAGTQAVGWDGLTRGGMQAPAGIYVVRYAYPGGQERQRIMRLR</sequence>
<reference evidence="3 4" key="1">
    <citation type="journal article" date="2019" name="Nat. Microbiol.">
        <title>Mediterranean grassland soil C-N compound turnover is dependent on rainfall and depth, and is mediated by genomically divergent microorganisms.</title>
        <authorList>
            <person name="Diamond S."/>
            <person name="Andeer P.F."/>
            <person name="Li Z."/>
            <person name="Crits-Christoph A."/>
            <person name="Burstein D."/>
            <person name="Anantharaman K."/>
            <person name="Lane K.R."/>
            <person name="Thomas B.C."/>
            <person name="Pan C."/>
            <person name="Northen T.R."/>
            <person name="Banfield J.F."/>
        </authorList>
    </citation>
    <scope>NUCLEOTIDE SEQUENCE [LARGE SCALE GENOMIC DNA]</scope>
    <source>
        <strain evidence="3">WS_2</strain>
    </source>
</reference>
<organism evidence="3 4">
    <name type="scientific">Eiseniibacteriota bacterium</name>
    <dbReference type="NCBI Taxonomy" id="2212470"/>
    <lineage>
        <taxon>Bacteria</taxon>
        <taxon>Candidatus Eiseniibacteriota</taxon>
    </lineage>
</organism>
<dbReference type="SUPFAM" id="SSF69318">
    <property type="entry name" value="Integrin alpha N-terminal domain"/>
    <property type="match status" value="1"/>
</dbReference>
<gene>
    <name evidence="3" type="ORF">E6K72_08215</name>
</gene>
<dbReference type="Proteomes" id="UP000317716">
    <property type="component" value="Unassembled WGS sequence"/>
</dbReference>